<organism evidence="2">
    <name type="scientific">marine sediment metagenome</name>
    <dbReference type="NCBI Taxonomy" id="412755"/>
    <lineage>
        <taxon>unclassified sequences</taxon>
        <taxon>metagenomes</taxon>
        <taxon>ecological metagenomes</taxon>
    </lineage>
</organism>
<feature type="non-terminal residue" evidence="2">
    <location>
        <position position="1"/>
    </location>
</feature>
<accession>X0S967</accession>
<proteinExistence type="predicted"/>
<comment type="caution">
    <text evidence="2">The sequence shown here is derived from an EMBL/GenBank/DDBJ whole genome shotgun (WGS) entry which is preliminary data.</text>
</comment>
<dbReference type="Pfam" id="PF00892">
    <property type="entry name" value="EamA"/>
    <property type="match status" value="1"/>
</dbReference>
<dbReference type="AlphaFoldDB" id="X0S967"/>
<dbReference type="EMBL" id="BARS01000452">
    <property type="protein sequence ID" value="GAF77549.1"/>
    <property type="molecule type" value="Genomic_DNA"/>
</dbReference>
<evidence type="ECO:0000313" key="2">
    <source>
        <dbReference type="EMBL" id="GAF77549.1"/>
    </source>
</evidence>
<protein>
    <recommendedName>
        <fullName evidence="1">EamA domain-containing protein</fullName>
    </recommendedName>
</protein>
<feature type="domain" description="EamA" evidence="1">
    <location>
        <begin position="1"/>
        <end position="46"/>
    </location>
</feature>
<name>X0S967_9ZZZZ</name>
<dbReference type="GO" id="GO:0016020">
    <property type="term" value="C:membrane"/>
    <property type="evidence" value="ECO:0007669"/>
    <property type="project" value="InterPro"/>
</dbReference>
<evidence type="ECO:0000259" key="1">
    <source>
        <dbReference type="Pfam" id="PF00892"/>
    </source>
</evidence>
<dbReference type="InterPro" id="IPR037185">
    <property type="entry name" value="EmrE-like"/>
</dbReference>
<sequence length="53" mass="5310">YVEASVVSISLLGEPVGATILAFLFLNEAPSTLALIGGGITLAGIYQCVRSGG</sequence>
<reference evidence="2" key="1">
    <citation type="journal article" date="2014" name="Front. Microbiol.">
        <title>High frequency of phylogenetically diverse reductive dehalogenase-homologous genes in deep subseafloor sedimentary metagenomes.</title>
        <authorList>
            <person name="Kawai M."/>
            <person name="Futagami T."/>
            <person name="Toyoda A."/>
            <person name="Takaki Y."/>
            <person name="Nishi S."/>
            <person name="Hori S."/>
            <person name="Arai W."/>
            <person name="Tsubouchi T."/>
            <person name="Morono Y."/>
            <person name="Uchiyama I."/>
            <person name="Ito T."/>
            <person name="Fujiyama A."/>
            <person name="Inagaki F."/>
            <person name="Takami H."/>
        </authorList>
    </citation>
    <scope>NUCLEOTIDE SEQUENCE</scope>
    <source>
        <strain evidence="2">Expedition CK06-06</strain>
    </source>
</reference>
<dbReference type="InterPro" id="IPR000620">
    <property type="entry name" value="EamA_dom"/>
</dbReference>
<gene>
    <name evidence="2" type="ORF">S01H1_01106</name>
</gene>
<dbReference type="SUPFAM" id="SSF103481">
    <property type="entry name" value="Multidrug resistance efflux transporter EmrE"/>
    <property type="match status" value="1"/>
</dbReference>